<reference evidence="3 4" key="1">
    <citation type="submission" date="2018-05" db="EMBL/GenBank/DDBJ databases">
        <title>Genomic Encyclopedia of Archaeal and Bacterial Type Strains, Phase II (KMG-II): from individual species to whole genera.</title>
        <authorList>
            <person name="Goeker M."/>
        </authorList>
    </citation>
    <scope>NUCLEOTIDE SEQUENCE [LARGE SCALE GENOMIC DNA]</scope>
    <source>
        <strain evidence="3 4">DSM 23514</strain>
    </source>
</reference>
<dbReference type="GO" id="GO:0016787">
    <property type="term" value="F:hydrolase activity"/>
    <property type="evidence" value="ECO:0007669"/>
    <property type="project" value="UniProtKB-KW"/>
</dbReference>
<dbReference type="Pfam" id="PF12146">
    <property type="entry name" value="Hydrolase_4"/>
    <property type="match status" value="1"/>
</dbReference>
<dbReference type="Proteomes" id="UP000651837">
    <property type="component" value="Unassembled WGS sequence"/>
</dbReference>
<accession>A0A316E4H3</accession>
<evidence type="ECO:0000259" key="1">
    <source>
        <dbReference type="Pfam" id="PF12146"/>
    </source>
</evidence>
<dbReference type="Gene3D" id="3.40.50.1820">
    <property type="entry name" value="alpha/beta hydrolase"/>
    <property type="match status" value="1"/>
</dbReference>
<dbReference type="SUPFAM" id="SSF53474">
    <property type="entry name" value="alpha/beta-Hydrolases"/>
    <property type="match status" value="1"/>
</dbReference>
<name>A0A316E4H3_9FLAO</name>
<sequence>MRKTLNKYLPIYFGAYFNLLSHFSKRKAAEKAFILFCSPRKGRVRAEQVDFLEEAKGKRIKTNDLELQTYQWKGSKDTVLLIHGWESNVFRWRNLISYLKKEDYNIIAFDAPAQGYSTGKVLNVPLYTECTQAVIDQYKPKFVIGHSMGGMTTLYHEEKYPNTITEKLITIGAPSDLEDIMNHYQRLLRFNDKVFEGLDEYLQDNYGFGIRDFSTSKFKGHLSKKGLVIHDKEDPIAPFIASEKVHAQWKNSDLYVTQGLGHSMHQDKVNLRIMDFLKS</sequence>
<organism evidence="3 4">
    <name type="scientific">Maribacter polysiphoniae</name>
    <dbReference type="NCBI Taxonomy" id="429344"/>
    <lineage>
        <taxon>Bacteria</taxon>
        <taxon>Pseudomonadati</taxon>
        <taxon>Bacteroidota</taxon>
        <taxon>Flavobacteriia</taxon>
        <taxon>Flavobacteriales</taxon>
        <taxon>Flavobacteriaceae</taxon>
        <taxon>Maribacter</taxon>
    </lineage>
</organism>
<dbReference type="RefSeq" id="WP_109649515.1">
    <property type="nucleotide sequence ID" value="NZ_JACWLN010000001.1"/>
</dbReference>
<dbReference type="EMBL" id="QGGQ01000002">
    <property type="protein sequence ID" value="PWK24995.1"/>
    <property type="molecule type" value="Genomic_DNA"/>
</dbReference>
<keyword evidence="2" id="KW-0378">Hydrolase</keyword>
<dbReference type="EMBL" id="JACWLN010000001">
    <property type="protein sequence ID" value="MBD1259430.1"/>
    <property type="molecule type" value="Genomic_DNA"/>
</dbReference>
<dbReference type="InterPro" id="IPR022742">
    <property type="entry name" value="Hydrolase_4"/>
</dbReference>
<dbReference type="OrthoDB" id="9785847at2"/>
<evidence type="ECO:0000313" key="3">
    <source>
        <dbReference type="EMBL" id="PWK24995.1"/>
    </source>
</evidence>
<evidence type="ECO:0000313" key="4">
    <source>
        <dbReference type="Proteomes" id="UP000245667"/>
    </source>
</evidence>
<comment type="caution">
    <text evidence="3">The sequence shown here is derived from an EMBL/GenBank/DDBJ whole genome shotgun (WGS) entry which is preliminary data.</text>
</comment>
<dbReference type="AlphaFoldDB" id="A0A316E4H3"/>
<evidence type="ECO:0000313" key="2">
    <source>
        <dbReference type="EMBL" id="MBD1259430.1"/>
    </source>
</evidence>
<dbReference type="PANTHER" id="PTHR46438">
    <property type="entry name" value="ALPHA/BETA-HYDROLASES SUPERFAMILY PROTEIN"/>
    <property type="match status" value="1"/>
</dbReference>
<dbReference type="InterPro" id="IPR029058">
    <property type="entry name" value="AB_hydrolase_fold"/>
</dbReference>
<dbReference type="Proteomes" id="UP000245667">
    <property type="component" value="Unassembled WGS sequence"/>
</dbReference>
<proteinExistence type="predicted"/>
<keyword evidence="5" id="KW-1185">Reference proteome</keyword>
<gene>
    <name evidence="2" type="ORF">HZY62_02435</name>
    <name evidence="3" type="ORF">LX92_01364</name>
</gene>
<feature type="domain" description="Serine aminopeptidase S33" evidence="1">
    <location>
        <begin position="76"/>
        <end position="195"/>
    </location>
</feature>
<protein>
    <submittedName>
        <fullName evidence="2">Alpha/beta hydrolase</fullName>
    </submittedName>
    <submittedName>
        <fullName evidence="3">Pimeloyl-ACP methyl ester carboxylesterase</fullName>
    </submittedName>
</protein>
<reference evidence="2 5" key="2">
    <citation type="submission" date="2020-07" db="EMBL/GenBank/DDBJ databases">
        <title>The draft genome sequence of Maribacter polysiphoniae KCTC 22021.</title>
        <authorList>
            <person name="Mu L."/>
        </authorList>
    </citation>
    <scope>NUCLEOTIDE SEQUENCE [LARGE SCALE GENOMIC DNA]</scope>
    <source>
        <strain evidence="2 5">KCTC 22021</strain>
    </source>
</reference>
<dbReference type="PANTHER" id="PTHR46438:SF11">
    <property type="entry name" value="LIPASE-RELATED"/>
    <property type="match status" value="1"/>
</dbReference>
<evidence type="ECO:0000313" key="5">
    <source>
        <dbReference type="Proteomes" id="UP000651837"/>
    </source>
</evidence>